<feature type="compositionally biased region" description="Polar residues" evidence="1">
    <location>
        <begin position="72"/>
        <end position="84"/>
    </location>
</feature>
<evidence type="ECO:0000313" key="3">
    <source>
        <dbReference type="Proteomes" id="UP000188268"/>
    </source>
</evidence>
<dbReference type="EMBL" id="AWWV01010713">
    <property type="protein sequence ID" value="OMO77528.1"/>
    <property type="molecule type" value="Genomic_DNA"/>
</dbReference>
<dbReference type="Gramene" id="OMO77528">
    <property type="protein sequence ID" value="OMO77528"/>
    <property type="gene ID" value="CCACVL1_14979"/>
</dbReference>
<evidence type="ECO:0000313" key="2">
    <source>
        <dbReference type="EMBL" id="OMO77528.1"/>
    </source>
</evidence>
<name>A0A1R3I4M8_COCAP</name>
<organism evidence="2 3">
    <name type="scientific">Corchorus capsularis</name>
    <name type="common">Jute</name>
    <dbReference type="NCBI Taxonomy" id="210143"/>
    <lineage>
        <taxon>Eukaryota</taxon>
        <taxon>Viridiplantae</taxon>
        <taxon>Streptophyta</taxon>
        <taxon>Embryophyta</taxon>
        <taxon>Tracheophyta</taxon>
        <taxon>Spermatophyta</taxon>
        <taxon>Magnoliopsida</taxon>
        <taxon>eudicotyledons</taxon>
        <taxon>Gunneridae</taxon>
        <taxon>Pentapetalae</taxon>
        <taxon>rosids</taxon>
        <taxon>malvids</taxon>
        <taxon>Malvales</taxon>
        <taxon>Malvaceae</taxon>
        <taxon>Grewioideae</taxon>
        <taxon>Apeibeae</taxon>
        <taxon>Corchorus</taxon>
    </lineage>
</organism>
<accession>A0A1R3I4M8</accession>
<sequence length="84" mass="9413">MATPPQALFLIRTTLTAPPISSKPLPPTTNFPRRSKAPFFLHTRSKPDTETPKSRKKIDTLHYPKTRPPTPSENNYQGSSNSQP</sequence>
<evidence type="ECO:0000256" key="1">
    <source>
        <dbReference type="SAM" id="MobiDB-lite"/>
    </source>
</evidence>
<dbReference type="AlphaFoldDB" id="A0A1R3I4M8"/>
<dbReference type="Proteomes" id="UP000188268">
    <property type="component" value="Unassembled WGS sequence"/>
</dbReference>
<feature type="region of interest" description="Disordered" evidence="1">
    <location>
        <begin position="16"/>
        <end position="84"/>
    </location>
</feature>
<gene>
    <name evidence="2" type="ORF">CCACVL1_14979</name>
</gene>
<reference evidence="2 3" key="1">
    <citation type="submission" date="2013-09" db="EMBL/GenBank/DDBJ databases">
        <title>Corchorus capsularis genome sequencing.</title>
        <authorList>
            <person name="Alam M."/>
            <person name="Haque M.S."/>
            <person name="Islam M.S."/>
            <person name="Emdad E.M."/>
            <person name="Islam M.M."/>
            <person name="Ahmed B."/>
            <person name="Halim A."/>
            <person name="Hossen Q.M.M."/>
            <person name="Hossain M.Z."/>
            <person name="Ahmed R."/>
            <person name="Khan M.M."/>
            <person name="Islam R."/>
            <person name="Rashid M.M."/>
            <person name="Khan S.A."/>
            <person name="Rahman M.S."/>
            <person name="Alam M."/>
        </authorList>
    </citation>
    <scope>NUCLEOTIDE SEQUENCE [LARGE SCALE GENOMIC DNA]</scope>
    <source>
        <strain evidence="3">cv. CVL-1</strain>
        <tissue evidence="2">Whole seedling</tissue>
    </source>
</reference>
<comment type="caution">
    <text evidence="2">The sequence shown here is derived from an EMBL/GenBank/DDBJ whole genome shotgun (WGS) entry which is preliminary data.</text>
</comment>
<protein>
    <submittedName>
        <fullName evidence="2">Uncharacterized protein</fullName>
    </submittedName>
</protein>
<feature type="compositionally biased region" description="Basic and acidic residues" evidence="1">
    <location>
        <begin position="45"/>
        <end position="62"/>
    </location>
</feature>
<keyword evidence="3" id="KW-1185">Reference proteome</keyword>
<proteinExistence type="predicted"/>